<evidence type="ECO:0000256" key="1">
    <source>
        <dbReference type="ARBA" id="ARBA00004383"/>
    </source>
</evidence>
<keyword evidence="4" id="KW-1003">Cell membrane</keyword>
<keyword evidence="7" id="KW-0653">Protein transport</keyword>
<dbReference type="GO" id="GO:0098797">
    <property type="term" value="C:plasma membrane protein complex"/>
    <property type="evidence" value="ECO:0007669"/>
    <property type="project" value="TreeGrafter"/>
</dbReference>
<accession>A0A1I3XCS4</accession>
<sequence>MTMLTESFFEPGDDRSTRRWIFAGALVLAVHAGFLSWLVWRSQTGAEGAPPEAIMLELDPVAASPPSETQVEAPPGPLMTESQPEVVEEPEHLDIPDLPPVPKAAAVLTPAPKVKPVKKPIKIPERHVVTPTHEKPAPRTTAPAHAAASSRAAAAGRKGSAGSSVSPSAWMSEVHARIQAHHSCAAGARGTAKVAFSIDRGGHILGVSLIASSGSAALDQAAVSTVRRSNPLPAPPPQVGGSISIPVSCH</sequence>
<dbReference type="EMBL" id="FOSN01000003">
    <property type="protein sequence ID" value="SFK17320.1"/>
    <property type="molecule type" value="Genomic_DNA"/>
</dbReference>
<evidence type="ECO:0000256" key="6">
    <source>
        <dbReference type="ARBA" id="ARBA00022692"/>
    </source>
</evidence>
<dbReference type="Proteomes" id="UP000198755">
    <property type="component" value="Unassembled WGS sequence"/>
</dbReference>
<name>A0A1I3XCS4_9HYPH</name>
<evidence type="ECO:0000256" key="10">
    <source>
        <dbReference type="SAM" id="MobiDB-lite"/>
    </source>
</evidence>
<dbReference type="AlphaFoldDB" id="A0A1I3XCS4"/>
<feature type="domain" description="TonB C-terminal" evidence="12">
    <location>
        <begin position="164"/>
        <end position="250"/>
    </location>
</feature>
<dbReference type="PANTHER" id="PTHR33446">
    <property type="entry name" value="PROTEIN TONB-RELATED"/>
    <property type="match status" value="1"/>
</dbReference>
<organism evidence="13 14">
    <name type="scientific">Methylocapsa palsarum</name>
    <dbReference type="NCBI Taxonomy" id="1612308"/>
    <lineage>
        <taxon>Bacteria</taxon>
        <taxon>Pseudomonadati</taxon>
        <taxon>Pseudomonadota</taxon>
        <taxon>Alphaproteobacteria</taxon>
        <taxon>Hyphomicrobiales</taxon>
        <taxon>Beijerinckiaceae</taxon>
        <taxon>Methylocapsa</taxon>
    </lineage>
</organism>
<gene>
    <name evidence="13" type="ORF">SAMN05444581_10337</name>
</gene>
<dbReference type="PROSITE" id="PS52015">
    <property type="entry name" value="TONB_CTD"/>
    <property type="match status" value="1"/>
</dbReference>
<evidence type="ECO:0000259" key="12">
    <source>
        <dbReference type="PROSITE" id="PS52015"/>
    </source>
</evidence>
<comment type="similarity">
    <text evidence="2">Belongs to the TonB family.</text>
</comment>
<protein>
    <submittedName>
        <fullName evidence="13">Protein TonB</fullName>
    </submittedName>
</protein>
<keyword evidence="3" id="KW-0813">Transport</keyword>
<evidence type="ECO:0000256" key="9">
    <source>
        <dbReference type="ARBA" id="ARBA00023136"/>
    </source>
</evidence>
<dbReference type="GO" id="GO:0031992">
    <property type="term" value="F:energy transducer activity"/>
    <property type="evidence" value="ECO:0007669"/>
    <property type="project" value="TreeGrafter"/>
</dbReference>
<dbReference type="GO" id="GO:0055085">
    <property type="term" value="P:transmembrane transport"/>
    <property type="evidence" value="ECO:0007669"/>
    <property type="project" value="InterPro"/>
</dbReference>
<keyword evidence="6 11" id="KW-0812">Transmembrane</keyword>
<dbReference type="PANTHER" id="PTHR33446:SF2">
    <property type="entry name" value="PROTEIN TONB"/>
    <property type="match status" value="1"/>
</dbReference>
<feature type="transmembrane region" description="Helical" evidence="11">
    <location>
        <begin position="20"/>
        <end position="40"/>
    </location>
</feature>
<evidence type="ECO:0000313" key="14">
    <source>
        <dbReference type="Proteomes" id="UP000198755"/>
    </source>
</evidence>
<evidence type="ECO:0000256" key="3">
    <source>
        <dbReference type="ARBA" id="ARBA00022448"/>
    </source>
</evidence>
<evidence type="ECO:0000256" key="5">
    <source>
        <dbReference type="ARBA" id="ARBA00022519"/>
    </source>
</evidence>
<proteinExistence type="inferred from homology"/>
<evidence type="ECO:0000256" key="4">
    <source>
        <dbReference type="ARBA" id="ARBA00022475"/>
    </source>
</evidence>
<evidence type="ECO:0000256" key="2">
    <source>
        <dbReference type="ARBA" id="ARBA00006555"/>
    </source>
</evidence>
<keyword evidence="14" id="KW-1185">Reference proteome</keyword>
<dbReference type="GO" id="GO:0015031">
    <property type="term" value="P:protein transport"/>
    <property type="evidence" value="ECO:0007669"/>
    <property type="project" value="UniProtKB-KW"/>
</dbReference>
<dbReference type="SUPFAM" id="SSF74653">
    <property type="entry name" value="TolA/TonB C-terminal domain"/>
    <property type="match status" value="1"/>
</dbReference>
<keyword evidence="9 11" id="KW-0472">Membrane</keyword>
<feature type="compositionally biased region" description="Low complexity" evidence="10">
    <location>
        <begin position="138"/>
        <end position="164"/>
    </location>
</feature>
<keyword evidence="8 11" id="KW-1133">Transmembrane helix</keyword>
<evidence type="ECO:0000313" key="13">
    <source>
        <dbReference type="EMBL" id="SFK17320.1"/>
    </source>
</evidence>
<dbReference type="InterPro" id="IPR037682">
    <property type="entry name" value="TonB_C"/>
</dbReference>
<dbReference type="Pfam" id="PF13103">
    <property type="entry name" value="TonB_2"/>
    <property type="match status" value="1"/>
</dbReference>
<dbReference type="OrthoDB" id="8215632at2"/>
<dbReference type="InterPro" id="IPR051045">
    <property type="entry name" value="TonB-dependent_transducer"/>
</dbReference>
<feature type="region of interest" description="Disordered" evidence="10">
    <location>
        <begin position="231"/>
        <end position="250"/>
    </location>
</feature>
<reference evidence="13 14" key="1">
    <citation type="submission" date="2016-10" db="EMBL/GenBank/DDBJ databases">
        <authorList>
            <person name="de Groot N.N."/>
        </authorList>
    </citation>
    <scope>NUCLEOTIDE SEQUENCE [LARGE SCALE GENOMIC DNA]</scope>
    <source>
        <strain evidence="13 14">NE2</strain>
    </source>
</reference>
<keyword evidence="5" id="KW-0997">Cell inner membrane</keyword>
<dbReference type="RefSeq" id="WP_091679031.1">
    <property type="nucleotide sequence ID" value="NZ_FOSN01000003.1"/>
</dbReference>
<feature type="region of interest" description="Disordered" evidence="10">
    <location>
        <begin position="131"/>
        <end position="166"/>
    </location>
</feature>
<dbReference type="STRING" id="1612308.SAMN05444581_10337"/>
<evidence type="ECO:0000256" key="8">
    <source>
        <dbReference type="ARBA" id="ARBA00022989"/>
    </source>
</evidence>
<evidence type="ECO:0000256" key="11">
    <source>
        <dbReference type="SAM" id="Phobius"/>
    </source>
</evidence>
<dbReference type="Gene3D" id="3.30.1150.10">
    <property type="match status" value="1"/>
</dbReference>
<evidence type="ECO:0000256" key="7">
    <source>
        <dbReference type="ARBA" id="ARBA00022927"/>
    </source>
</evidence>
<comment type="subcellular location">
    <subcellularLocation>
        <location evidence="1">Cell inner membrane</location>
        <topology evidence="1">Single-pass membrane protein</topology>
        <orientation evidence="1">Periplasmic side</orientation>
    </subcellularLocation>
</comment>
<dbReference type="NCBIfam" id="TIGR01352">
    <property type="entry name" value="tonB_Cterm"/>
    <property type="match status" value="1"/>
</dbReference>
<dbReference type="InterPro" id="IPR006260">
    <property type="entry name" value="TonB/TolA_C"/>
</dbReference>